<dbReference type="NCBIfam" id="NF001392">
    <property type="entry name" value="PRK00281.2-1"/>
    <property type="match status" value="1"/>
</dbReference>
<dbReference type="EC" id="3.6.1.27" evidence="3 17"/>
<dbReference type="InterPro" id="IPR003824">
    <property type="entry name" value="UppP"/>
</dbReference>
<keyword evidence="13 17" id="KW-0961">Cell wall biogenesis/degradation</keyword>
<comment type="miscellaneous">
    <text evidence="17">Bacitracin is thought to be involved in the inhibition of peptidoglycan synthesis by sequestering undecaprenyl diphosphate, thereby reducing the pool of lipid carrier available.</text>
</comment>
<evidence type="ECO:0000256" key="10">
    <source>
        <dbReference type="ARBA" id="ARBA00022989"/>
    </source>
</evidence>
<evidence type="ECO:0000256" key="14">
    <source>
        <dbReference type="ARBA" id="ARBA00032707"/>
    </source>
</evidence>
<evidence type="ECO:0000256" key="6">
    <source>
        <dbReference type="ARBA" id="ARBA00022692"/>
    </source>
</evidence>
<gene>
    <name evidence="17" type="primary">uppP</name>
    <name evidence="18" type="ORF">GCM10023153_12000</name>
</gene>
<dbReference type="PANTHER" id="PTHR30622">
    <property type="entry name" value="UNDECAPRENYL-DIPHOSPHATASE"/>
    <property type="match status" value="1"/>
</dbReference>
<evidence type="ECO:0000256" key="1">
    <source>
        <dbReference type="ARBA" id="ARBA00004651"/>
    </source>
</evidence>
<feature type="transmembrane region" description="Helical" evidence="17">
    <location>
        <begin position="252"/>
        <end position="273"/>
    </location>
</feature>
<keyword evidence="7 17" id="KW-0378">Hydrolase</keyword>
<keyword evidence="10 17" id="KW-1133">Transmembrane helix</keyword>
<evidence type="ECO:0000256" key="17">
    <source>
        <dbReference type="HAMAP-Rule" id="MF_01006"/>
    </source>
</evidence>
<evidence type="ECO:0000256" key="9">
    <source>
        <dbReference type="ARBA" id="ARBA00022984"/>
    </source>
</evidence>
<evidence type="ECO:0000256" key="11">
    <source>
        <dbReference type="ARBA" id="ARBA00023136"/>
    </source>
</evidence>
<dbReference type="HAMAP" id="MF_01006">
    <property type="entry name" value="Undec_diphosphatase"/>
    <property type="match status" value="1"/>
</dbReference>
<feature type="transmembrane region" description="Helical" evidence="17">
    <location>
        <begin position="117"/>
        <end position="134"/>
    </location>
</feature>
<evidence type="ECO:0000256" key="8">
    <source>
        <dbReference type="ARBA" id="ARBA00022960"/>
    </source>
</evidence>
<keyword evidence="8 17" id="KW-0133">Cell shape</keyword>
<dbReference type="PANTHER" id="PTHR30622:SF4">
    <property type="entry name" value="UNDECAPRENYL-DIPHOSPHATASE"/>
    <property type="match status" value="1"/>
</dbReference>
<accession>A0ABP8JLI3</accession>
<proteinExistence type="inferred from homology"/>
<dbReference type="RefSeq" id="WP_159903293.1">
    <property type="nucleotide sequence ID" value="NZ_BAABFX010000020.1"/>
</dbReference>
<dbReference type="EMBL" id="BAABFX010000020">
    <property type="protein sequence ID" value="GAA4392715.1"/>
    <property type="molecule type" value="Genomic_DNA"/>
</dbReference>
<sequence>MTWFEAIVLGIVQGLTEFLPISSSAHLLIVGQLFFDGRDPGAAFTAVTQIGTESAVIVYFAKDIWRIISRWSLALVGRVPQSDPDVRMGWMVIVGSLPIALLGLLFEDAIDSGLRNLWITAAMLAGVAIVLAVADRVAKNERTIEQLTWKHAISLGFWQALALIPGVSRSGATISGGLFMGYRREVAARYAFLLAVPAVMASGLYKLKDIGDDSTAAWGPTLLATGIAFVIGYGVIAWLLRYVANHTFTIFVVYRLALAAVLVGLLATGTIAAT</sequence>
<evidence type="ECO:0000256" key="5">
    <source>
        <dbReference type="ARBA" id="ARBA00022475"/>
    </source>
</evidence>
<dbReference type="Proteomes" id="UP001500390">
    <property type="component" value="Unassembled WGS sequence"/>
</dbReference>
<keyword evidence="6 17" id="KW-0812">Transmembrane</keyword>
<keyword evidence="19" id="KW-1185">Reference proteome</keyword>
<evidence type="ECO:0000256" key="3">
    <source>
        <dbReference type="ARBA" id="ARBA00012374"/>
    </source>
</evidence>
<comment type="function">
    <text evidence="17">Catalyzes the dephosphorylation of undecaprenyl diphosphate (UPP). Confers resistance to bacitracin.</text>
</comment>
<comment type="similarity">
    <text evidence="2 17">Belongs to the UppP family.</text>
</comment>
<keyword evidence="12 17" id="KW-0046">Antibiotic resistance</keyword>
<keyword evidence="5 17" id="KW-1003">Cell membrane</keyword>
<evidence type="ECO:0000256" key="16">
    <source>
        <dbReference type="ARBA" id="ARBA00047594"/>
    </source>
</evidence>
<evidence type="ECO:0000313" key="19">
    <source>
        <dbReference type="Proteomes" id="UP001500390"/>
    </source>
</evidence>
<evidence type="ECO:0000256" key="4">
    <source>
        <dbReference type="ARBA" id="ARBA00021581"/>
    </source>
</evidence>
<evidence type="ECO:0000256" key="7">
    <source>
        <dbReference type="ARBA" id="ARBA00022801"/>
    </source>
</evidence>
<protein>
    <recommendedName>
        <fullName evidence="4 17">Undecaprenyl-diphosphatase</fullName>
        <ecNumber evidence="3 17">3.6.1.27</ecNumber>
    </recommendedName>
    <alternativeName>
        <fullName evidence="15 17">Bacitracin resistance protein</fullName>
    </alternativeName>
    <alternativeName>
        <fullName evidence="14 17">Undecaprenyl pyrophosphate phosphatase</fullName>
    </alternativeName>
</protein>
<comment type="catalytic activity">
    <reaction evidence="16 17">
        <text>di-trans,octa-cis-undecaprenyl diphosphate + H2O = di-trans,octa-cis-undecaprenyl phosphate + phosphate + H(+)</text>
        <dbReference type="Rhea" id="RHEA:28094"/>
        <dbReference type="ChEBI" id="CHEBI:15377"/>
        <dbReference type="ChEBI" id="CHEBI:15378"/>
        <dbReference type="ChEBI" id="CHEBI:43474"/>
        <dbReference type="ChEBI" id="CHEBI:58405"/>
        <dbReference type="ChEBI" id="CHEBI:60392"/>
        <dbReference type="EC" id="3.6.1.27"/>
    </reaction>
</comment>
<evidence type="ECO:0000256" key="12">
    <source>
        <dbReference type="ARBA" id="ARBA00023251"/>
    </source>
</evidence>
<feature type="transmembrane region" description="Helical" evidence="17">
    <location>
        <begin position="88"/>
        <end position="105"/>
    </location>
</feature>
<feature type="transmembrane region" description="Helical" evidence="17">
    <location>
        <begin position="217"/>
        <end position="240"/>
    </location>
</feature>
<keyword evidence="11 17" id="KW-0472">Membrane</keyword>
<name>A0ABP8JLI3_9MICO</name>
<evidence type="ECO:0000313" key="18">
    <source>
        <dbReference type="EMBL" id="GAA4392715.1"/>
    </source>
</evidence>
<comment type="caution">
    <text evidence="18">The sequence shown here is derived from an EMBL/GenBank/DDBJ whole genome shotgun (WGS) entry which is preliminary data.</text>
</comment>
<feature type="transmembrane region" description="Helical" evidence="17">
    <location>
        <begin position="187"/>
        <end position="205"/>
    </location>
</feature>
<dbReference type="Pfam" id="PF02673">
    <property type="entry name" value="BacA"/>
    <property type="match status" value="1"/>
</dbReference>
<organism evidence="18 19">
    <name type="scientific">Ornithinibacter aureus</name>
    <dbReference type="NCBI Taxonomy" id="622664"/>
    <lineage>
        <taxon>Bacteria</taxon>
        <taxon>Bacillati</taxon>
        <taxon>Actinomycetota</taxon>
        <taxon>Actinomycetes</taxon>
        <taxon>Micrococcales</taxon>
        <taxon>Intrasporangiaceae</taxon>
        <taxon>Ornithinibacter</taxon>
    </lineage>
</organism>
<reference evidence="19" key="1">
    <citation type="journal article" date="2019" name="Int. J. Syst. Evol. Microbiol.">
        <title>The Global Catalogue of Microorganisms (GCM) 10K type strain sequencing project: providing services to taxonomists for standard genome sequencing and annotation.</title>
        <authorList>
            <consortium name="The Broad Institute Genomics Platform"/>
            <consortium name="The Broad Institute Genome Sequencing Center for Infectious Disease"/>
            <person name="Wu L."/>
            <person name="Ma J."/>
        </authorList>
    </citation>
    <scope>NUCLEOTIDE SEQUENCE [LARGE SCALE GENOMIC DNA]</scope>
    <source>
        <strain evidence="19">JCM 17738</strain>
    </source>
</reference>
<keyword evidence="9 17" id="KW-0573">Peptidoglycan synthesis</keyword>
<dbReference type="NCBIfam" id="TIGR00753">
    <property type="entry name" value="undec_PP_bacA"/>
    <property type="match status" value="1"/>
</dbReference>
<comment type="subcellular location">
    <subcellularLocation>
        <location evidence="1 17">Cell membrane</location>
        <topology evidence="1 17">Multi-pass membrane protein</topology>
    </subcellularLocation>
</comment>
<evidence type="ECO:0000256" key="15">
    <source>
        <dbReference type="ARBA" id="ARBA00032932"/>
    </source>
</evidence>
<evidence type="ECO:0000256" key="13">
    <source>
        <dbReference type="ARBA" id="ARBA00023316"/>
    </source>
</evidence>
<evidence type="ECO:0000256" key="2">
    <source>
        <dbReference type="ARBA" id="ARBA00010621"/>
    </source>
</evidence>